<sequence>MVSPGFELRTPDMRGERVTTIPTAHFERIAPMALPDCEVLTDGSIDRHKQDSEPKLASRWLITLLDKYDIALVTAWMDSPNSVDERAACRSEESLLCERYDYFFCYSKPDENKFFCTSFDHIRLIVLQPVNIVKQVVQL</sequence>
<protein>
    <submittedName>
        <fullName evidence="1">Uncharacterized protein</fullName>
    </submittedName>
</protein>
<keyword evidence="2" id="KW-1185">Reference proteome</keyword>
<evidence type="ECO:0000313" key="2">
    <source>
        <dbReference type="Proteomes" id="UP000286415"/>
    </source>
</evidence>
<accession>A0A3R7DEB1</accession>
<gene>
    <name evidence="1" type="ORF">CSKR_107429</name>
</gene>
<dbReference type="AlphaFoldDB" id="A0A3R7DEB1"/>
<evidence type="ECO:0000313" key="1">
    <source>
        <dbReference type="EMBL" id="KAG5452884.1"/>
    </source>
</evidence>
<reference evidence="1 2" key="1">
    <citation type="journal article" date="2018" name="Biotechnol. Adv.">
        <title>Improved genomic resources and new bioinformatic workflow for the carcinogenic parasite Clonorchis sinensis: Biotechnological implications.</title>
        <authorList>
            <person name="Wang D."/>
            <person name="Korhonen P.K."/>
            <person name="Gasser R.B."/>
            <person name="Young N.D."/>
        </authorList>
    </citation>
    <scope>NUCLEOTIDE SEQUENCE [LARGE SCALE GENOMIC DNA]</scope>
    <source>
        <strain evidence="1">Cs-k2</strain>
    </source>
</reference>
<reference evidence="1 2" key="2">
    <citation type="journal article" date="2021" name="Genomics">
        <title>High-quality reference genome for Clonorchis sinensis.</title>
        <authorList>
            <person name="Young N.D."/>
            <person name="Stroehlein A.J."/>
            <person name="Kinkar L."/>
            <person name="Wang T."/>
            <person name="Sohn W.M."/>
            <person name="Chang B.C.H."/>
            <person name="Kaur P."/>
            <person name="Weisz D."/>
            <person name="Dudchenko O."/>
            <person name="Aiden E.L."/>
            <person name="Korhonen P.K."/>
            <person name="Gasser R.B."/>
        </authorList>
    </citation>
    <scope>NUCLEOTIDE SEQUENCE [LARGE SCALE GENOMIC DNA]</scope>
    <source>
        <strain evidence="1">Cs-k2</strain>
    </source>
</reference>
<name>A0A3R7DEB1_CLOSI</name>
<dbReference type="InParanoid" id="A0A3R7DEB1"/>
<organism evidence="1 2">
    <name type="scientific">Clonorchis sinensis</name>
    <name type="common">Chinese liver fluke</name>
    <dbReference type="NCBI Taxonomy" id="79923"/>
    <lineage>
        <taxon>Eukaryota</taxon>
        <taxon>Metazoa</taxon>
        <taxon>Spiralia</taxon>
        <taxon>Lophotrochozoa</taxon>
        <taxon>Platyhelminthes</taxon>
        <taxon>Trematoda</taxon>
        <taxon>Digenea</taxon>
        <taxon>Opisthorchiida</taxon>
        <taxon>Opisthorchiata</taxon>
        <taxon>Opisthorchiidae</taxon>
        <taxon>Clonorchis</taxon>
    </lineage>
</organism>
<comment type="caution">
    <text evidence="1">The sequence shown here is derived from an EMBL/GenBank/DDBJ whole genome shotgun (WGS) entry which is preliminary data.</text>
</comment>
<dbReference type="EMBL" id="NIRI02000013">
    <property type="protein sequence ID" value="KAG5452884.1"/>
    <property type="molecule type" value="Genomic_DNA"/>
</dbReference>
<dbReference type="Proteomes" id="UP000286415">
    <property type="component" value="Unassembled WGS sequence"/>
</dbReference>
<proteinExistence type="predicted"/>